<comment type="caution">
    <text evidence="3">The sequence shown here is derived from an EMBL/GenBank/DDBJ whole genome shotgun (WGS) entry which is preliminary data.</text>
</comment>
<evidence type="ECO:0000313" key="3">
    <source>
        <dbReference type="EMBL" id="NYI11471.1"/>
    </source>
</evidence>
<dbReference type="SMART" id="SM00422">
    <property type="entry name" value="HTH_MERR"/>
    <property type="match status" value="1"/>
</dbReference>
<dbReference type="RefSeq" id="WP_179532159.1">
    <property type="nucleotide sequence ID" value="NZ_BAAAPP010000008.1"/>
</dbReference>
<sequence length="261" mass="27557">MKSGSNDLMTIDALALASGMTVRTLRSHASRGLLPSPIMQGRVGYYNGSHLARLTFIKEMQSAGFSLSSIEQILAGVPDDAGEAMLHIIRGLLAPWDAEPTTTYTPEQILSLFGASATLESLTEFGDLVGAEFDPDGNVTVTAPGLLTAAAEAVKVGLTPQGVAAAGEVVVNSAREVAACFVQLFRDSVWSQFVEAGMPEEDWNRITGIHARLQPLAVQAFLSAFQGAMTQEVSSALSEELGSGAHDVVQRLLRADLGARN</sequence>
<dbReference type="Proteomes" id="UP000537326">
    <property type="component" value="Unassembled WGS sequence"/>
</dbReference>
<dbReference type="InterPro" id="IPR009061">
    <property type="entry name" value="DNA-bd_dom_put_sf"/>
</dbReference>
<accession>A0A7Z0C5U6</accession>
<keyword evidence="1 3" id="KW-0238">DNA-binding</keyword>
<dbReference type="PRINTS" id="PR00040">
    <property type="entry name" value="HTHMERR"/>
</dbReference>
<dbReference type="SUPFAM" id="SSF46955">
    <property type="entry name" value="Putative DNA-binding domain"/>
    <property type="match status" value="1"/>
</dbReference>
<proteinExistence type="predicted"/>
<protein>
    <submittedName>
        <fullName evidence="3">DNA-binding transcriptional MerR regulator</fullName>
    </submittedName>
</protein>
<dbReference type="InterPro" id="IPR000551">
    <property type="entry name" value="MerR-type_HTH_dom"/>
</dbReference>
<dbReference type="PANTHER" id="PTHR30204:SF93">
    <property type="entry name" value="HTH MERR-TYPE DOMAIN-CONTAINING PROTEIN"/>
    <property type="match status" value="1"/>
</dbReference>
<dbReference type="InterPro" id="IPR047057">
    <property type="entry name" value="MerR_fam"/>
</dbReference>
<evidence type="ECO:0000259" key="2">
    <source>
        <dbReference type="PROSITE" id="PS50937"/>
    </source>
</evidence>
<reference evidence="3 4" key="1">
    <citation type="submission" date="2020-07" db="EMBL/GenBank/DDBJ databases">
        <title>Sequencing the genomes of 1000 actinobacteria strains.</title>
        <authorList>
            <person name="Klenk H.-P."/>
        </authorList>
    </citation>
    <scope>NUCLEOTIDE SEQUENCE [LARGE SCALE GENOMIC DNA]</scope>
    <source>
        <strain evidence="3 4">DSM 18248</strain>
    </source>
</reference>
<dbReference type="GO" id="GO:0003700">
    <property type="term" value="F:DNA-binding transcription factor activity"/>
    <property type="evidence" value="ECO:0007669"/>
    <property type="project" value="InterPro"/>
</dbReference>
<dbReference type="GO" id="GO:0003677">
    <property type="term" value="F:DNA binding"/>
    <property type="evidence" value="ECO:0007669"/>
    <property type="project" value="UniProtKB-KW"/>
</dbReference>
<organism evidence="3 4">
    <name type="scientific">Nocardioides marinus</name>
    <dbReference type="NCBI Taxonomy" id="374514"/>
    <lineage>
        <taxon>Bacteria</taxon>
        <taxon>Bacillati</taxon>
        <taxon>Actinomycetota</taxon>
        <taxon>Actinomycetes</taxon>
        <taxon>Propionibacteriales</taxon>
        <taxon>Nocardioidaceae</taxon>
        <taxon>Nocardioides</taxon>
    </lineage>
</organism>
<dbReference type="PANTHER" id="PTHR30204">
    <property type="entry name" value="REDOX-CYCLING DRUG-SENSING TRANSCRIPTIONAL ACTIVATOR SOXR"/>
    <property type="match status" value="1"/>
</dbReference>
<dbReference type="PROSITE" id="PS50937">
    <property type="entry name" value="HTH_MERR_2"/>
    <property type="match status" value="1"/>
</dbReference>
<feature type="domain" description="HTH merR-type" evidence="2">
    <location>
        <begin position="8"/>
        <end position="76"/>
    </location>
</feature>
<dbReference type="Gene3D" id="1.10.1660.10">
    <property type="match status" value="1"/>
</dbReference>
<gene>
    <name evidence="3" type="ORF">BKA05_002986</name>
</gene>
<name>A0A7Z0C5U6_9ACTN</name>
<evidence type="ECO:0000313" key="4">
    <source>
        <dbReference type="Proteomes" id="UP000537326"/>
    </source>
</evidence>
<dbReference type="Pfam" id="PF13411">
    <property type="entry name" value="MerR_1"/>
    <property type="match status" value="1"/>
</dbReference>
<dbReference type="AlphaFoldDB" id="A0A7Z0C5U6"/>
<dbReference type="EMBL" id="JACBZI010000001">
    <property type="protein sequence ID" value="NYI11471.1"/>
    <property type="molecule type" value="Genomic_DNA"/>
</dbReference>
<evidence type="ECO:0000256" key="1">
    <source>
        <dbReference type="ARBA" id="ARBA00023125"/>
    </source>
</evidence>
<keyword evidence="4" id="KW-1185">Reference proteome</keyword>